<dbReference type="PROSITE" id="PS52019">
    <property type="entry name" value="PKS_MFAS_DH"/>
    <property type="match status" value="1"/>
</dbReference>
<dbReference type="InterPro" id="IPR001227">
    <property type="entry name" value="Ac_transferase_dom_sf"/>
</dbReference>
<dbReference type="Gene3D" id="3.40.47.10">
    <property type="match status" value="1"/>
</dbReference>
<keyword evidence="2" id="KW-0597">Phosphoprotein</keyword>
<dbReference type="InterPro" id="IPR049552">
    <property type="entry name" value="PKS_DH_N"/>
</dbReference>
<dbReference type="CDD" id="cd00833">
    <property type="entry name" value="PKS"/>
    <property type="match status" value="1"/>
</dbReference>
<dbReference type="SUPFAM" id="SSF47336">
    <property type="entry name" value="ACP-like"/>
    <property type="match status" value="1"/>
</dbReference>
<feature type="domain" description="Ketosynthase family 3 (KS3)" evidence="10">
    <location>
        <begin position="29"/>
        <end position="451"/>
    </location>
</feature>
<feature type="region of interest" description="N-terminal hotdog fold" evidence="8">
    <location>
        <begin position="918"/>
        <end position="1038"/>
    </location>
</feature>
<dbReference type="Pfam" id="PF00550">
    <property type="entry name" value="PP-binding"/>
    <property type="match status" value="1"/>
</dbReference>
<dbReference type="KEGG" id="mshg:MSG_02208"/>
<keyword evidence="1" id="KW-0596">Phosphopantetheine</keyword>
<dbReference type="SUPFAM" id="SSF53901">
    <property type="entry name" value="Thiolase-like"/>
    <property type="match status" value="1"/>
</dbReference>
<evidence type="ECO:0000256" key="8">
    <source>
        <dbReference type="PROSITE-ProRule" id="PRU01363"/>
    </source>
</evidence>
<keyword evidence="4" id="KW-0276">Fatty acid metabolism</keyword>
<dbReference type="InterPro" id="IPR020843">
    <property type="entry name" value="ER"/>
</dbReference>
<dbReference type="InterPro" id="IPR014043">
    <property type="entry name" value="Acyl_transferase_dom"/>
</dbReference>
<dbReference type="RefSeq" id="WP_096439513.1">
    <property type="nucleotide sequence ID" value="NZ_AP018164.1"/>
</dbReference>
<dbReference type="GO" id="GO:0005737">
    <property type="term" value="C:cytoplasm"/>
    <property type="evidence" value="ECO:0007669"/>
    <property type="project" value="TreeGrafter"/>
</dbReference>
<dbReference type="PROSITE" id="PS00606">
    <property type="entry name" value="KS3_1"/>
    <property type="match status" value="1"/>
</dbReference>
<feature type="region of interest" description="C-terminal hotdog fold" evidence="8">
    <location>
        <begin position="1052"/>
        <end position="1203"/>
    </location>
</feature>
<keyword evidence="3" id="KW-0808">Transferase</keyword>
<dbReference type="SMART" id="SM00823">
    <property type="entry name" value="PKS_PP"/>
    <property type="match status" value="1"/>
</dbReference>
<dbReference type="InterPro" id="IPR050091">
    <property type="entry name" value="PKS_NRPS_Biosynth_Enz"/>
</dbReference>
<dbReference type="GO" id="GO:0071770">
    <property type="term" value="P:DIM/DIP cell wall layer assembly"/>
    <property type="evidence" value="ECO:0007669"/>
    <property type="project" value="TreeGrafter"/>
</dbReference>
<dbReference type="Pfam" id="PF21089">
    <property type="entry name" value="PKS_DH_N"/>
    <property type="match status" value="1"/>
</dbReference>
<dbReference type="FunFam" id="3.40.50.720:FF:000416">
    <property type="entry name" value="Multifunctional mycocerosic acid synthase"/>
    <property type="match status" value="1"/>
</dbReference>
<dbReference type="InterPro" id="IPR049551">
    <property type="entry name" value="PKS_DH_C"/>
</dbReference>
<dbReference type="PANTHER" id="PTHR43775">
    <property type="entry name" value="FATTY ACID SYNTHASE"/>
    <property type="match status" value="1"/>
</dbReference>
<evidence type="ECO:0000256" key="2">
    <source>
        <dbReference type="ARBA" id="ARBA00022553"/>
    </source>
</evidence>
<dbReference type="Pfam" id="PF14765">
    <property type="entry name" value="PS-DH"/>
    <property type="match status" value="1"/>
</dbReference>
<dbReference type="OrthoDB" id="9778690at2"/>
<accession>A0A1Z4EHB6</accession>
<organism evidence="12 13">
    <name type="scientific">Mycobacterium shigaense</name>
    <dbReference type="NCBI Taxonomy" id="722731"/>
    <lineage>
        <taxon>Bacteria</taxon>
        <taxon>Bacillati</taxon>
        <taxon>Actinomycetota</taxon>
        <taxon>Actinomycetes</taxon>
        <taxon>Mycobacteriales</taxon>
        <taxon>Mycobacteriaceae</taxon>
        <taxon>Mycobacterium</taxon>
        <taxon>Mycobacterium simiae complex</taxon>
    </lineage>
</organism>
<dbReference type="SUPFAM" id="SSF55048">
    <property type="entry name" value="Probable ACP-binding domain of malonyl-CoA ACP transacylase"/>
    <property type="match status" value="1"/>
</dbReference>
<evidence type="ECO:0000313" key="13">
    <source>
        <dbReference type="Proteomes" id="UP000217736"/>
    </source>
</evidence>
<dbReference type="InterPro" id="IPR020841">
    <property type="entry name" value="PKS_Beta-ketoAc_synthase_dom"/>
</dbReference>
<dbReference type="InterPro" id="IPR032821">
    <property type="entry name" value="PKS_assoc"/>
</dbReference>
<dbReference type="InterPro" id="IPR016035">
    <property type="entry name" value="Acyl_Trfase/lysoPLipase"/>
</dbReference>
<dbReference type="Gene3D" id="3.40.50.720">
    <property type="entry name" value="NAD(P)-binding Rossmann-like Domain"/>
    <property type="match status" value="3"/>
</dbReference>
<dbReference type="EMBL" id="AP018164">
    <property type="protein sequence ID" value="BAX92357.1"/>
    <property type="molecule type" value="Genomic_DNA"/>
</dbReference>
<dbReference type="InterPro" id="IPR036736">
    <property type="entry name" value="ACP-like_sf"/>
</dbReference>
<dbReference type="SMART" id="SM00826">
    <property type="entry name" value="PKS_DH"/>
    <property type="match status" value="1"/>
</dbReference>
<dbReference type="InterPro" id="IPR020806">
    <property type="entry name" value="PKS_PP-bd"/>
</dbReference>
<evidence type="ECO:0000256" key="4">
    <source>
        <dbReference type="ARBA" id="ARBA00022832"/>
    </source>
</evidence>
<dbReference type="Gene3D" id="3.40.366.10">
    <property type="entry name" value="Malonyl-Coenzyme A Acyl Carrier Protein, domain 2"/>
    <property type="match status" value="1"/>
</dbReference>
<dbReference type="GO" id="GO:0004312">
    <property type="term" value="F:fatty acid synthase activity"/>
    <property type="evidence" value="ECO:0007669"/>
    <property type="project" value="TreeGrafter"/>
</dbReference>
<dbReference type="SMART" id="SM00822">
    <property type="entry name" value="PKS_KR"/>
    <property type="match status" value="1"/>
</dbReference>
<protein>
    <submittedName>
        <fullName evidence="12">Mycocerosic acid synthase-like polyketide synthase</fullName>
    </submittedName>
</protein>
<dbReference type="FunFam" id="3.40.47.10:FF:000019">
    <property type="entry name" value="Polyketide synthase type I"/>
    <property type="match status" value="1"/>
</dbReference>
<dbReference type="InterPro" id="IPR013968">
    <property type="entry name" value="PKS_KR"/>
</dbReference>
<dbReference type="InterPro" id="IPR006162">
    <property type="entry name" value="Ppantetheine_attach_site"/>
</dbReference>
<dbReference type="FunFam" id="3.40.50.720:FF:000209">
    <property type="entry name" value="Polyketide synthase Pks12"/>
    <property type="match status" value="1"/>
</dbReference>
<evidence type="ECO:0000313" key="12">
    <source>
        <dbReference type="EMBL" id="BAX92357.1"/>
    </source>
</evidence>
<dbReference type="InterPro" id="IPR016036">
    <property type="entry name" value="Malonyl_transacylase_ACP-bd"/>
</dbReference>
<name>A0A1Z4EHB6_9MYCO</name>
<evidence type="ECO:0000259" key="10">
    <source>
        <dbReference type="PROSITE" id="PS52004"/>
    </source>
</evidence>
<keyword evidence="13" id="KW-1185">Reference proteome</keyword>
<dbReference type="Pfam" id="PF08240">
    <property type="entry name" value="ADH_N"/>
    <property type="match status" value="1"/>
</dbReference>
<dbReference type="InterPro" id="IPR057326">
    <property type="entry name" value="KR_dom"/>
</dbReference>
<evidence type="ECO:0000256" key="1">
    <source>
        <dbReference type="ARBA" id="ARBA00022450"/>
    </source>
</evidence>
<dbReference type="SMART" id="SM00829">
    <property type="entry name" value="PKS_ER"/>
    <property type="match status" value="1"/>
</dbReference>
<dbReference type="SUPFAM" id="SSF52151">
    <property type="entry name" value="FabD/lysophospholipase-like"/>
    <property type="match status" value="1"/>
</dbReference>
<feature type="domain" description="PKS/mFAS DH" evidence="11">
    <location>
        <begin position="918"/>
        <end position="1203"/>
    </location>
</feature>
<dbReference type="SMART" id="SM00827">
    <property type="entry name" value="PKS_AT"/>
    <property type="match status" value="1"/>
</dbReference>
<dbReference type="PROSITE" id="PS50075">
    <property type="entry name" value="CARRIER"/>
    <property type="match status" value="1"/>
</dbReference>
<dbReference type="GO" id="GO:0031177">
    <property type="term" value="F:phosphopantetheine binding"/>
    <property type="evidence" value="ECO:0007669"/>
    <property type="project" value="InterPro"/>
</dbReference>
<dbReference type="InterPro" id="IPR009081">
    <property type="entry name" value="PP-bd_ACP"/>
</dbReference>
<reference evidence="13" key="1">
    <citation type="submission" date="2017-06" db="EMBL/GenBank/DDBJ databases">
        <title>Complete Genome Sequence of Mycobacterium shigaense.</title>
        <authorList>
            <person name="Fukano H."/>
            <person name="Yoshida M."/>
            <person name="Kazumi Y."/>
            <person name="Ogura Y."/>
            <person name="Mitarai S."/>
            <person name="Hayashi T."/>
            <person name="Hoshino Y."/>
        </authorList>
    </citation>
    <scope>NUCLEOTIDE SEQUENCE [LARGE SCALE GENOMIC DNA]</scope>
    <source>
        <strain evidence="13">UN-152</strain>
    </source>
</reference>
<dbReference type="InterPro" id="IPR049900">
    <property type="entry name" value="PKS_mFAS_DH"/>
</dbReference>
<evidence type="ECO:0000256" key="7">
    <source>
        <dbReference type="ARBA" id="ARBA00023268"/>
    </source>
</evidence>
<evidence type="ECO:0000259" key="9">
    <source>
        <dbReference type="PROSITE" id="PS50075"/>
    </source>
</evidence>
<dbReference type="Proteomes" id="UP000217736">
    <property type="component" value="Chromosome"/>
</dbReference>
<dbReference type="Pfam" id="PF00698">
    <property type="entry name" value="Acyl_transf_1"/>
    <property type="match status" value="1"/>
</dbReference>
<dbReference type="PROSITE" id="PS52004">
    <property type="entry name" value="KS3_2"/>
    <property type="match status" value="1"/>
</dbReference>
<dbReference type="Pfam" id="PF08659">
    <property type="entry name" value="KR"/>
    <property type="match status" value="1"/>
</dbReference>
<dbReference type="Gene3D" id="1.10.1200.10">
    <property type="entry name" value="ACP-like"/>
    <property type="match status" value="1"/>
</dbReference>
<dbReference type="InterPro" id="IPR013154">
    <property type="entry name" value="ADH-like_N"/>
</dbReference>
<dbReference type="GO" id="GO:0006633">
    <property type="term" value="P:fatty acid biosynthetic process"/>
    <property type="evidence" value="ECO:0007669"/>
    <property type="project" value="InterPro"/>
</dbReference>
<dbReference type="NCBIfam" id="NF041183">
    <property type="entry name" value="Pks2_ls1_myc"/>
    <property type="match status" value="1"/>
</dbReference>
<keyword evidence="7" id="KW-0511">Multifunctional enzyme</keyword>
<dbReference type="GO" id="GO:0005886">
    <property type="term" value="C:plasma membrane"/>
    <property type="evidence" value="ECO:0007669"/>
    <property type="project" value="TreeGrafter"/>
</dbReference>
<feature type="domain" description="Carrier" evidence="9">
    <location>
        <begin position="2035"/>
        <end position="2110"/>
    </location>
</feature>
<proteinExistence type="predicted"/>
<evidence type="ECO:0000256" key="6">
    <source>
        <dbReference type="ARBA" id="ARBA00023098"/>
    </source>
</evidence>
<dbReference type="Pfam" id="PF00109">
    <property type="entry name" value="ketoacyl-synt"/>
    <property type="match status" value="1"/>
</dbReference>
<dbReference type="InterPro" id="IPR042104">
    <property type="entry name" value="PKS_dehydratase_sf"/>
</dbReference>
<dbReference type="InterPro" id="IPR053386">
    <property type="entry name" value="MBFA_synthase"/>
</dbReference>
<dbReference type="PROSITE" id="PS00012">
    <property type="entry name" value="PHOSPHOPANTETHEINE"/>
    <property type="match status" value="1"/>
</dbReference>
<dbReference type="FunFam" id="3.40.50.720:FF:000372">
    <property type="entry name" value="Mycocerosic acid synthase-like polyketide synthase"/>
    <property type="match status" value="1"/>
</dbReference>
<dbReference type="SUPFAM" id="SSF50129">
    <property type="entry name" value="GroES-like"/>
    <property type="match status" value="1"/>
</dbReference>
<dbReference type="GO" id="GO:0016491">
    <property type="term" value="F:oxidoreductase activity"/>
    <property type="evidence" value="ECO:0007669"/>
    <property type="project" value="InterPro"/>
</dbReference>
<dbReference type="SMART" id="SM00825">
    <property type="entry name" value="PKS_KS"/>
    <property type="match status" value="1"/>
</dbReference>
<dbReference type="InterPro" id="IPR011032">
    <property type="entry name" value="GroES-like_sf"/>
</dbReference>
<evidence type="ECO:0000259" key="11">
    <source>
        <dbReference type="PROSITE" id="PS52019"/>
    </source>
</evidence>
<dbReference type="Pfam" id="PF16197">
    <property type="entry name" value="KAsynt_C_assoc"/>
    <property type="match status" value="1"/>
</dbReference>
<dbReference type="Gene3D" id="3.30.70.250">
    <property type="entry name" value="Malonyl-CoA ACP transacylase, ACP-binding"/>
    <property type="match status" value="1"/>
</dbReference>
<dbReference type="InterPro" id="IPR020807">
    <property type="entry name" value="PKS_DH"/>
</dbReference>
<dbReference type="PANTHER" id="PTHR43775:SF37">
    <property type="entry name" value="SI:DKEY-61P9.11"/>
    <property type="match status" value="1"/>
</dbReference>
<evidence type="ECO:0000256" key="5">
    <source>
        <dbReference type="ARBA" id="ARBA00022857"/>
    </source>
</evidence>
<dbReference type="InterPro" id="IPR036291">
    <property type="entry name" value="NAD(P)-bd_dom_sf"/>
</dbReference>
<keyword evidence="5" id="KW-0521">NADP</keyword>
<feature type="active site" description="Proton donor; for dehydratase activity" evidence="8">
    <location>
        <position position="1119"/>
    </location>
</feature>
<dbReference type="InterPro" id="IPR014030">
    <property type="entry name" value="Ketoacyl_synth_N"/>
</dbReference>
<keyword evidence="6" id="KW-0443">Lipid metabolism</keyword>
<sequence>MDSFGATDDGVDPSGPARVNTPAASVTPVTPVAVIGIGCRLPGGIDSPERLWDALLRGEDLVTEVPADRWDVDDYYDPEPGVPGRSVSKWGSFLDDVYGFDLEFFGVGEREATEMDPQHRIVMETSWEAMEHAGLTKEAIADTLTGVFLGLTHADYQLLAADAHAVEGPYGFTGNNFSLASGRVSYALGVHGPALTVDTACSSGLTAIHLACRSLHEGESDLALAGGASATLDPRKSAAGSAQGMLSPTGKCHAFDVEADGFVSGEGSVMLLLKRLSDAQRDGDRILAVIRGSAANQDGHTVNIATPSEKAQTDVYRAALAAAGVDPATVGMVEAHGTGTPIGDPIEYASLANVYAVDGPCALATVKTNFGHAQSASGALGVVKTVLALQHGVVPQNLHFNKLPEQMAKIKTNLFVPQENTPWPINGGHLRRAAVSSYGLSGTNVHIVMEEAPPATTTIDASGESPAAAPYVVPVSSTSADELRRTAGRLADWVQTHEEVTLADLGYTLARRRVHRPVRTAVVANDATELVTALREVADGDAPYEAAVGRDDRGPVWLFSGQGSQWSQMGAELLASEPVFAATVAQLEPLIARESGFSVTNAMSAPQVVTGIDRVQPTIFTMQVALAATMKAYGVRPGAVIGHSLGEAAAAVVAGALSLEDGARLICRRSRLMSRISGAGAMASVELPAQQVLSELMARGVSDVVVAVVASPQSTVIGGATDTVRELVAAWEGRDIMAREVAVDVASHSPQVDPILDDLTEALAEIKPSKPEIPFYSATLFDPREPVVCNAQYWVDNLRNMVRFSAAVQAALEDGFRVFAELSPHPLLVYPFEQTARNLDIPAVGLAGMRREQELPHGLRDFLIALHSAGAAIDFSALYPTGHLVDAPLPTWTHRDLRLSPDDQEKSSARGGSTISVHPLLGPHVRLQEEPERHVWQADVGTAAQPWLEDHQIRNVAVLPGAAYCEMALAAAHNVLGAGSEVRDLRFEQALLLDEETLVGASASVAQPDVLNFVVETNQGGEQSRQAAGVLHVATDEQPAAYDIAALLAAHPREEDGEEVRKGLDARGVQYGPAFQGLGALHLVEAEDDTGHTVFAEVELPSQIRTQQSAYGVHPALLDAAFQSVGAHAEVRALGEDALALPLSVRRLRSYVPARNAQYCYSRITHVDASGIESDLEILDEQGNVLLGVQGLRFGTGVSAAGREERVLAERLLTIEWRHREVPEVDQAEAGNWLLISTTDTADLAALTDALKSHGAQCTTISWPQQADHTSNIEALKTTLGSSDFTGVTILTGPKNGDADDKSPQLGHDYVRHLVRIARELTETTGEHTRLFVVTRNAQTVVDGDVPNLEQAGLRGLIRVIGTEHAHLRATQIDVDDATDTEQLARQLLSGSDEDETAWRGGEWYVARLSPTPLRPEERKTTVVDTAHDGMRLQIRTPGDLETIELVAADRVPPGPGQIEVAVSASSINFADVLNAFGRYPAFEGRLPAPGTDFAGVVTAVGPDVTDHKVGDHVGGIYADGCWATFITCDANLAVTLPDGLTEAQAAAITTATATAWYGLEELARIRKGDKVLIHSGTGGVGQAAIAIARAAGADIFATAGSEERRQLLRDMGVEHVYDSRSVEFADEIRRDTQGYGVDIVLNSVTGAAQRAGLELLALSGRFIEIGKRDIYGDTRLGLFPFRRNLSFLAVDLGLLGYSHPERLRDILTKVYQLTADGTLPMPETTHYPLADAATAIRVMSGAQHTGKLVLDIPHAGRSSVILPPAKVEVFRGDGSYIVTGGLGGLGLFLAEKMAQGGAGRIVLSSRSQPSPEAQETIDRIRATGADVVVESGDIAQSGTAERLVSAATSTGLPLRGVLHAAAVVEDATLANITDELLQRDWEAKVDGAWNLHAATTDQPLDWFCVFSSAAALVGSPGQGAYAAANSWVDAFTLWRRAQGLPSVAMAWGAWAQIGRGVALAENADLAIAPDEGAYAFEALLRHNRAYSGYAPTRGTPWLELFAERSPFAEAFRSNAQNAGGTSKFRTELDEMPLEEWPTQLRKMVSEQVNLILRRSVDPDRPLSEYGMDSLGALELRTRVETETGIRVSPTDLANVNTVRGLADLLFEKLAPAEAA</sequence>
<feature type="active site" description="Proton acceptor; for dehydratase activity" evidence="8">
    <location>
        <position position="951"/>
    </location>
</feature>
<dbReference type="InterPro" id="IPR016039">
    <property type="entry name" value="Thiolase-like"/>
</dbReference>
<dbReference type="CDD" id="cd05195">
    <property type="entry name" value="enoyl_red"/>
    <property type="match status" value="1"/>
</dbReference>
<dbReference type="Pfam" id="PF13602">
    <property type="entry name" value="ADH_zinc_N_2"/>
    <property type="match status" value="1"/>
</dbReference>
<dbReference type="GO" id="GO:0004315">
    <property type="term" value="F:3-oxoacyl-[acyl-carrier-protein] synthase activity"/>
    <property type="evidence" value="ECO:0007669"/>
    <property type="project" value="InterPro"/>
</dbReference>
<dbReference type="Gene3D" id="3.90.180.10">
    <property type="entry name" value="Medium-chain alcohol dehydrogenases, catalytic domain"/>
    <property type="match status" value="1"/>
</dbReference>
<evidence type="ECO:0000256" key="3">
    <source>
        <dbReference type="ARBA" id="ARBA00022679"/>
    </source>
</evidence>
<gene>
    <name evidence="12" type="primary">pks5</name>
    <name evidence="12" type="ORF">MSG_02208</name>
</gene>
<dbReference type="InterPro" id="IPR018201">
    <property type="entry name" value="Ketoacyl_synth_AS"/>
</dbReference>
<dbReference type="FunFam" id="3.30.70.250:FF:000003">
    <property type="entry name" value="Polyketide beta-ketoacyl synthase Pks3"/>
    <property type="match status" value="1"/>
</dbReference>
<dbReference type="SUPFAM" id="SSF51735">
    <property type="entry name" value="NAD(P)-binding Rossmann-fold domains"/>
    <property type="match status" value="3"/>
</dbReference>
<dbReference type="InterPro" id="IPR014031">
    <property type="entry name" value="Ketoacyl_synth_C"/>
</dbReference>
<dbReference type="Pfam" id="PF02801">
    <property type="entry name" value="Ketoacyl-synt_C"/>
    <property type="match status" value="1"/>
</dbReference>
<dbReference type="Gene3D" id="3.10.129.110">
    <property type="entry name" value="Polyketide synthase dehydratase"/>
    <property type="match status" value="1"/>
</dbReference>